<dbReference type="EC" id="1.1.1.292" evidence="4"/>
<keyword evidence="5" id="KW-1185">Reference proteome</keyword>
<dbReference type="Gene3D" id="3.30.360.10">
    <property type="entry name" value="Dihydrodipicolinate Reductase, domain 2"/>
    <property type="match status" value="1"/>
</dbReference>
<evidence type="ECO:0000256" key="2">
    <source>
        <dbReference type="ARBA" id="ARBA00023002"/>
    </source>
</evidence>
<dbReference type="SUPFAM" id="SSF55347">
    <property type="entry name" value="Glyceraldehyde-3-phosphate dehydrogenase-like, C-terminal domain"/>
    <property type="match status" value="1"/>
</dbReference>
<dbReference type="InterPro" id="IPR036291">
    <property type="entry name" value="NAD(P)-bd_dom_sf"/>
</dbReference>
<dbReference type="InterPro" id="IPR000683">
    <property type="entry name" value="Gfo/Idh/MocA-like_OxRdtase_N"/>
</dbReference>
<protein>
    <submittedName>
        <fullName evidence="4">1,5-anhydro-D-fructose reductase</fullName>
        <ecNumber evidence="4">1.1.1.292</ecNumber>
    </submittedName>
</protein>
<dbReference type="Proteomes" id="UP000219336">
    <property type="component" value="Unassembled WGS sequence"/>
</dbReference>
<organism evidence="4 5">
    <name type="scientific">Vibrio thalassae</name>
    <dbReference type="NCBI Taxonomy" id="1243014"/>
    <lineage>
        <taxon>Bacteria</taxon>
        <taxon>Pseudomonadati</taxon>
        <taxon>Pseudomonadota</taxon>
        <taxon>Gammaproteobacteria</taxon>
        <taxon>Vibrionales</taxon>
        <taxon>Vibrionaceae</taxon>
        <taxon>Vibrio</taxon>
    </lineage>
</organism>
<name>A0A240EEG8_9VIBR</name>
<dbReference type="OrthoDB" id="9774191at2"/>
<keyword evidence="2 4" id="KW-0560">Oxidoreductase</keyword>
<dbReference type="GO" id="GO:0033712">
    <property type="term" value="F:1,5-anhydro-D-fructose reductase (1,5-anhydro-D-mannitol-forming) activity"/>
    <property type="evidence" value="ECO:0007669"/>
    <property type="project" value="UniProtKB-EC"/>
</dbReference>
<evidence type="ECO:0000256" key="1">
    <source>
        <dbReference type="ARBA" id="ARBA00010928"/>
    </source>
</evidence>
<evidence type="ECO:0000313" key="5">
    <source>
        <dbReference type="Proteomes" id="UP000219336"/>
    </source>
</evidence>
<dbReference type="Pfam" id="PF01408">
    <property type="entry name" value="GFO_IDH_MocA"/>
    <property type="match status" value="1"/>
</dbReference>
<gene>
    <name evidence="4" type="primary">afr</name>
    <name evidence="4" type="ORF">VTH8203_00581</name>
</gene>
<dbReference type="InterPro" id="IPR050984">
    <property type="entry name" value="Gfo/Idh/MocA_domain"/>
</dbReference>
<comment type="similarity">
    <text evidence="1">Belongs to the Gfo/Idh/MocA family.</text>
</comment>
<reference evidence="5" key="1">
    <citation type="submission" date="2016-06" db="EMBL/GenBank/DDBJ databases">
        <authorList>
            <person name="Rodrigo-Torres L."/>
            <person name="Arahal R.D."/>
            <person name="Lucena T."/>
        </authorList>
    </citation>
    <scope>NUCLEOTIDE SEQUENCE [LARGE SCALE GENOMIC DNA]</scope>
    <source>
        <strain evidence="5">CECT8203</strain>
    </source>
</reference>
<proteinExistence type="inferred from homology"/>
<dbReference type="PANTHER" id="PTHR22604">
    <property type="entry name" value="OXIDOREDUCTASES"/>
    <property type="match status" value="1"/>
</dbReference>
<dbReference type="AlphaFoldDB" id="A0A240EEG8"/>
<dbReference type="SUPFAM" id="SSF51735">
    <property type="entry name" value="NAD(P)-binding Rossmann-fold domains"/>
    <property type="match status" value="1"/>
</dbReference>
<sequence>MLEKARWGIAGLGKIARRFAIDLTQHSQCGELVAVAARDEARASKFAEEFECSRSYGSYQALADDADVDVVYVATLHPYHRDLVELFLSAGKHVLVEKPAFTNVKDWDEMAALAIRHGVILAEAMKSVVFPAYQELKQFIVSNNIKLTSLQAAFGNWHEYDENYQIFNAQQAGGATLDVGVYALWLYADLCTLCGVTIGKPDVVFSQDNPQAKVDETAEFHFKSGLQGQLAASITRNLVRSAVIQGEDFEATIAEKWWNPKSIQVVYRDETVLIAPQTIGTGFEHEIDHLSGLILQGANTSSILKHETSRAVIEVMEQSLIAGGLGYLSE</sequence>
<accession>A0A240EEG8</accession>
<dbReference type="RefSeq" id="WP_096992292.1">
    <property type="nucleotide sequence ID" value="NZ_JBHSII010000001.1"/>
</dbReference>
<evidence type="ECO:0000313" key="4">
    <source>
        <dbReference type="EMBL" id="SNX46936.1"/>
    </source>
</evidence>
<dbReference type="Gene3D" id="3.40.50.720">
    <property type="entry name" value="NAD(P)-binding Rossmann-like Domain"/>
    <property type="match status" value="1"/>
</dbReference>
<dbReference type="PANTHER" id="PTHR22604:SF105">
    <property type="entry name" value="TRANS-1,2-DIHYDROBENZENE-1,2-DIOL DEHYDROGENASE"/>
    <property type="match status" value="1"/>
</dbReference>
<feature type="domain" description="Gfo/Idh/MocA-like oxidoreductase N-terminal" evidence="3">
    <location>
        <begin position="6"/>
        <end position="122"/>
    </location>
</feature>
<dbReference type="EMBL" id="OANU01000003">
    <property type="protein sequence ID" value="SNX46936.1"/>
    <property type="molecule type" value="Genomic_DNA"/>
</dbReference>
<dbReference type="GO" id="GO:0000166">
    <property type="term" value="F:nucleotide binding"/>
    <property type="evidence" value="ECO:0007669"/>
    <property type="project" value="InterPro"/>
</dbReference>
<evidence type="ECO:0000259" key="3">
    <source>
        <dbReference type="Pfam" id="PF01408"/>
    </source>
</evidence>